<dbReference type="InterPro" id="IPR029044">
    <property type="entry name" value="Nucleotide-diphossugar_trans"/>
</dbReference>
<organism evidence="2 3">
    <name type="scientific">Pedobacter steynii</name>
    <dbReference type="NCBI Taxonomy" id="430522"/>
    <lineage>
        <taxon>Bacteria</taxon>
        <taxon>Pseudomonadati</taxon>
        <taxon>Bacteroidota</taxon>
        <taxon>Sphingobacteriia</taxon>
        <taxon>Sphingobacteriales</taxon>
        <taxon>Sphingobacteriaceae</taxon>
        <taxon>Pedobacter</taxon>
    </lineage>
</organism>
<dbReference type="Proteomes" id="UP000183200">
    <property type="component" value="Unassembled WGS sequence"/>
</dbReference>
<gene>
    <name evidence="2" type="ORF">SAMN05421820_105470</name>
</gene>
<keyword evidence="1" id="KW-1133">Transmembrane helix</keyword>
<accession>A0A1G9XF32</accession>
<keyword evidence="1" id="KW-0812">Transmembrane</keyword>
<keyword evidence="3" id="KW-1185">Reference proteome</keyword>
<dbReference type="SUPFAM" id="SSF53448">
    <property type="entry name" value="Nucleotide-diphospho-sugar transferases"/>
    <property type="match status" value="1"/>
</dbReference>
<sequence length="321" mass="36386">MIIFIYTVLVFLVLRFSVTLFNFLSNPKMGNYGRKFTDPVSLIIKVEKEASEADELLASIAAQDYKHLQIIIQYAAAPFSVKDATGDYFLFLEANTVLKNGFIHSLIYRTKIFNLALLSVIPTQKNVGLLASCVYPLSDFVLLNLFPLRLVRLINHPVFATANESCLFFDARIYRQFKWDERVKRNVSRAVEIVKMVKQEGLKADVLLGNRLIYFGERQLKSGFLLFSRRLMLNFSNNVLVAVLYLILVIAGPIVVAIELEPAFLVLPFGLIFLSRVMTSFLSAQHPVPNILLHPLQMLALVLLLLGNLWNRVFSGLGDKK</sequence>
<evidence type="ECO:0000313" key="3">
    <source>
        <dbReference type="Proteomes" id="UP000183200"/>
    </source>
</evidence>
<feature type="transmembrane region" description="Helical" evidence="1">
    <location>
        <begin position="264"/>
        <end position="284"/>
    </location>
</feature>
<dbReference type="EMBL" id="FNGY01000005">
    <property type="protein sequence ID" value="SDM95419.1"/>
    <property type="molecule type" value="Genomic_DNA"/>
</dbReference>
<dbReference type="AlphaFoldDB" id="A0A1G9XF32"/>
<feature type="transmembrane region" description="Helical" evidence="1">
    <location>
        <begin position="239"/>
        <end position="258"/>
    </location>
</feature>
<reference evidence="3" key="1">
    <citation type="submission" date="2016-10" db="EMBL/GenBank/DDBJ databases">
        <authorList>
            <person name="Varghese N."/>
            <person name="Submissions S."/>
        </authorList>
    </citation>
    <scope>NUCLEOTIDE SEQUENCE [LARGE SCALE GENOMIC DNA]</scope>
    <source>
        <strain evidence="3">DSM 19110</strain>
    </source>
</reference>
<name>A0A1G9XF32_9SPHI</name>
<keyword evidence="1" id="KW-0472">Membrane</keyword>
<protein>
    <recommendedName>
        <fullName evidence="4">Glycosyl transferase family 2</fullName>
    </recommendedName>
</protein>
<proteinExistence type="predicted"/>
<evidence type="ECO:0000256" key="1">
    <source>
        <dbReference type="SAM" id="Phobius"/>
    </source>
</evidence>
<feature type="transmembrane region" description="Helical" evidence="1">
    <location>
        <begin position="291"/>
        <end position="310"/>
    </location>
</feature>
<dbReference type="RefSeq" id="WP_074608869.1">
    <property type="nucleotide sequence ID" value="NZ_JABMKU010000004.1"/>
</dbReference>
<evidence type="ECO:0000313" key="2">
    <source>
        <dbReference type="EMBL" id="SDM95419.1"/>
    </source>
</evidence>
<evidence type="ECO:0008006" key="4">
    <source>
        <dbReference type="Google" id="ProtNLM"/>
    </source>
</evidence>
<feature type="transmembrane region" description="Helical" evidence="1">
    <location>
        <begin position="6"/>
        <end position="25"/>
    </location>
</feature>